<dbReference type="AlphaFoldDB" id="A0A2C5YA16"/>
<dbReference type="CDD" id="cd16448">
    <property type="entry name" value="RING-H2"/>
    <property type="match status" value="1"/>
</dbReference>
<dbReference type="GO" id="GO:0008270">
    <property type="term" value="F:zinc ion binding"/>
    <property type="evidence" value="ECO:0007669"/>
    <property type="project" value="UniProtKB-KW"/>
</dbReference>
<keyword evidence="1" id="KW-0479">Metal-binding</keyword>
<proteinExistence type="predicted"/>
<name>A0A2C5YA16_9HYPO</name>
<accession>A0A2C5YA16</accession>
<evidence type="ECO:0000256" key="4">
    <source>
        <dbReference type="PROSITE-ProRule" id="PRU00175"/>
    </source>
</evidence>
<evidence type="ECO:0000256" key="3">
    <source>
        <dbReference type="ARBA" id="ARBA00022833"/>
    </source>
</evidence>
<keyword evidence="3" id="KW-0862">Zinc</keyword>
<comment type="caution">
    <text evidence="6">The sequence shown here is derived from an EMBL/GenBank/DDBJ whole genome shotgun (WGS) entry which is preliminary data.</text>
</comment>
<dbReference type="Gene3D" id="3.30.40.10">
    <property type="entry name" value="Zinc/RING finger domain, C3HC4 (zinc finger)"/>
    <property type="match status" value="1"/>
</dbReference>
<dbReference type="PANTHER" id="PTHR14155:SF627">
    <property type="entry name" value="OS06G0192800 PROTEIN"/>
    <property type="match status" value="1"/>
</dbReference>
<keyword evidence="2 4" id="KW-0863">Zinc-finger</keyword>
<dbReference type="EMBL" id="NJET01000044">
    <property type="protein sequence ID" value="PHH63721.1"/>
    <property type="molecule type" value="Genomic_DNA"/>
</dbReference>
<dbReference type="SMART" id="SM00184">
    <property type="entry name" value="RING"/>
    <property type="match status" value="1"/>
</dbReference>
<dbReference type="PANTHER" id="PTHR14155">
    <property type="entry name" value="RING FINGER DOMAIN-CONTAINING"/>
    <property type="match status" value="1"/>
</dbReference>
<gene>
    <name evidence="6" type="ORF">CDD81_5593</name>
</gene>
<evidence type="ECO:0000259" key="5">
    <source>
        <dbReference type="PROSITE" id="PS50089"/>
    </source>
</evidence>
<dbReference type="Pfam" id="PF13639">
    <property type="entry name" value="zf-RING_2"/>
    <property type="match status" value="1"/>
</dbReference>
<reference evidence="6 7" key="1">
    <citation type="submission" date="2017-06" db="EMBL/GenBank/DDBJ databases">
        <title>Ant-infecting Ophiocordyceps genomes reveal a high diversity of potential behavioral manipulation genes and a possible major role for enterotoxins.</title>
        <authorList>
            <person name="De Bekker C."/>
            <person name="Evans H.C."/>
            <person name="Brachmann A."/>
            <person name="Hughes D.P."/>
        </authorList>
    </citation>
    <scope>NUCLEOTIDE SEQUENCE [LARGE SCALE GENOMIC DNA]</scope>
    <source>
        <strain evidence="6 7">Map64</strain>
    </source>
</reference>
<dbReference type="InterPro" id="IPR053238">
    <property type="entry name" value="RING-H2_zinc_finger"/>
</dbReference>
<keyword evidence="7" id="KW-1185">Reference proteome</keyword>
<dbReference type="Proteomes" id="UP000226192">
    <property type="component" value="Unassembled WGS sequence"/>
</dbReference>
<dbReference type="SUPFAM" id="SSF57850">
    <property type="entry name" value="RING/U-box"/>
    <property type="match status" value="1"/>
</dbReference>
<evidence type="ECO:0000256" key="1">
    <source>
        <dbReference type="ARBA" id="ARBA00022723"/>
    </source>
</evidence>
<dbReference type="PROSITE" id="PS50089">
    <property type="entry name" value="ZF_RING_2"/>
    <property type="match status" value="1"/>
</dbReference>
<dbReference type="InterPro" id="IPR001841">
    <property type="entry name" value="Znf_RING"/>
</dbReference>
<organism evidence="6 7">
    <name type="scientific">Ophiocordyceps australis</name>
    <dbReference type="NCBI Taxonomy" id="1399860"/>
    <lineage>
        <taxon>Eukaryota</taxon>
        <taxon>Fungi</taxon>
        <taxon>Dikarya</taxon>
        <taxon>Ascomycota</taxon>
        <taxon>Pezizomycotina</taxon>
        <taxon>Sordariomycetes</taxon>
        <taxon>Hypocreomycetidae</taxon>
        <taxon>Hypocreales</taxon>
        <taxon>Ophiocordycipitaceae</taxon>
        <taxon>Ophiocordyceps</taxon>
    </lineage>
</organism>
<feature type="domain" description="RING-type" evidence="5">
    <location>
        <begin position="42"/>
        <end position="90"/>
    </location>
</feature>
<sequence length="197" mass="22640">MGDQAPHSQPRQRTVTPLSREEMASLLKEGQARLTLSDPLSCVICYNDFGVESPEGINEVPFRLPRCKHVFGDHCIKRWFEDSDSCPYCRDKVRPEPKHYQTSSRAFMNFMRLRGAALPSALSAELYSRFLEITGNEGDLINALSRRDRINAAHDSAEAAEVRVDHTKQRPTRIDPSPLLNTRRCQCRTYMNIRFRK</sequence>
<dbReference type="OrthoDB" id="8062037at2759"/>
<dbReference type="STRING" id="1399860.A0A2C5YA16"/>
<dbReference type="InterPro" id="IPR013083">
    <property type="entry name" value="Znf_RING/FYVE/PHD"/>
</dbReference>
<protein>
    <recommendedName>
        <fullName evidence="5">RING-type domain-containing protein</fullName>
    </recommendedName>
</protein>
<evidence type="ECO:0000313" key="6">
    <source>
        <dbReference type="EMBL" id="PHH63721.1"/>
    </source>
</evidence>
<evidence type="ECO:0000256" key="2">
    <source>
        <dbReference type="ARBA" id="ARBA00022771"/>
    </source>
</evidence>
<evidence type="ECO:0000313" key="7">
    <source>
        <dbReference type="Proteomes" id="UP000226192"/>
    </source>
</evidence>